<dbReference type="InterPro" id="IPR001507">
    <property type="entry name" value="ZP_dom"/>
</dbReference>
<organism evidence="3 4">
    <name type="scientific">Pygocentrus nattereri</name>
    <name type="common">Red-bellied piranha</name>
    <dbReference type="NCBI Taxonomy" id="42514"/>
    <lineage>
        <taxon>Eukaryota</taxon>
        <taxon>Metazoa</taxon>
        <taxon>Chordata</taxon>
        <taxon>Craniata</taxon>
        <taxon>Vertebrata</taxon>
        <taxon>Euteleostomi</taxon>
        <taxon>Actinopterygii</taxon>
        <taxon>Neopterygii</taxon>
        <taxon>Teleostei</taxon>
        <taxon>Ostariophysi</taxon>
        <taxon>Characiformes</taxon>
        <taxon>Characoidei</taxon>
        <taxon>Pygocentrus</taxon>
    </lineage>
</organism>
<feature type="signal peptide" evidence="1">
    <location>
        <begin position="1"/>
        <end position="22"/>
    </location>
</feature>
<evidence type="ECO:0000256" key="1">
    <source>
        <dbReference type="SAM" id="SignalP"/>
    </source>
</evidence>
<dbReference type="Gene3D" id="2.60.40.3210">
    <property type="entry name" value="Zona pellucida, ZP-N domain"/>
    <property type="match status" value="1"/>
</dbReference>
<dbReference type="Pfam" id="PF23344">
    <property type="entry name" value="ZP-N"/>
    <property type="match status" value="1"/>
</dbReference>
<evidence type="ECO:0000313" key="3">
    <source>
        <dbReference type="Ensembl" id="ENSPNAP00000014202.1"/>
    </source>
</evidence>
<dbReference type="GeneTree" id="ENSGT00940000163503"/>
<reference evidence="3 4" key="1">
    <citation type="submission" date="2020-10" db="EMBL/GenBank/DDBJ databases">
        <title>Pygocentrus nattereri (red-bellied piranha) genome, fPygNat1, primary haplotype.</title>
        <authorList>
            <person name="Myers G."/>
            <person name="Meyer A."/>
            <person name="Karagic N."/>
            <person name="Pippel M."/>
            <person name="Winkler S."/>
            <person name="Tracey A."/>
            <person name="Wood J."/>
            <person name="Formenti G."/>
            <person name="Howe K."/>
            <person name="Fedrigo O."/>
            <person name="Jarvis E.D."/>
        </authorList>
    </citation>
    <scope>NUCLEOTIDE SEQUENCE [LARGE SCALE GENOMIC DNA]</scope>
</reference>
<dbReference type="PANTHER" id="PTHR47130">
    <property type="entry name" value="SI:DKEY-19B23.11-RELATED"/>
    <property type="match status" value="1"/>
</dbReference>
<feature type="chain" id="PRO_5017248537" description="ZP domain-containing protein" evidence="1">
    <location>
        <begin position="23"/>
        <end position="682"/>
    </location>
</feature>
<feature type="domain" description="ZP" evidence="2">
    <location>
        <begin position="558"/>
        <end position="682"/>
    </location>
</feature>
<dbReference type="Ensembl" id="ENSPNAT00000022011.2">
    <property type="protein sequence ID" value="ENSPNAP00000014202.1"/>
    <property type="gene ID" value="ENSPNAG00000020121.2"/>
</dbReference>
<dbReference type="AlphaFoldDB" id="A0A3B4CQ57"/>
<dbReference type="InterPro" id="IPR058876">
    <property type="entry name" value="Ig-like_ZP"/>
</dbReference>
<evidence type="ECO:0000259" key="2">
    <source>
        <dbReference type="PROSITE" id="PS51034"/>
    </source>
</evidence>
<accession>A0A3B4CQ57</accession>
<dbReference type="InterPro" id="IPR055356">
    <property type="entry name" value="ZP-N"/>
</dbReference>
<reference evidence="3" key="2">
    <citation type="submission" date="2025-08" db="UniProtKB">
        <authorList>
            <consortium name="Ensembl"/>
        </authorList>
    </citation>
    <scope>IDENTIFICATION</scope>
</reference>
<keyword evidence="1" id="KW-0732">Signal</keyword>
<protein>
    <recommendedName>
        <fullName evidence="2">ZP domain-containing protein</fullName>
    </recommendedName>
</protein>
<dbReference type="PROSITE" id="PS51034">
    <property type="entry name" value="ZP_2"/>
    <property type="match status" value="1"/>
</dbReference>
<dbReference type="Proteomes" id="UP001501920">
    <property type="component" value="Chromosome 2"/>
</dbReference>
<keyword evidence="4" id="KW-1185">Reference proteome</keyword>
<sequence>MCLTFPNVFLRMLLMSLPLSCSITVPADSTGIHFLSSQRAAECGYTVVWNHHGDLVFRASYLACYVENRRDTEFRLQVWFVNRQSDGSVEAYPFKLHCSVTEPLSPREIVCEENYMEVSIQWYIPVEAEQFRMERVIFYRPGDAHPASQSVKEAEALGYHIVATDTRLLLRGAYSSPFFYMRKEQDIQMEAVDAIIVVQLEGASIPVEISMACTKNEAVVDGLHLLWSFPLAVSSLVHDLFRNGRIRMEVGGRMLSDCEMHESGYKATLKDLTMEIRIPSEANGAQIKSGVIKGQYVQSLSVELFYMHHWEDVIWLHTQHRSFRLLHTPYVPQTPTLINDTVSSTSMFSVTLGVFPADVSLQNITVGNDTMTWTKAQYQGLHLTQLLFTNGSHAYTLHVPFSHPLVTQKVISKHYRRHVLALTFDFFILPEEEHFSYSTDVVSDLKVPAVPARLEGRCTERGIVVLLHYGSEDVQWELYVGQRRIDWELVWLGGYKLKSEDDHLSVELPLYSPGMTYEDLSLKDLVAKVEVSALDVLTLKVQHSLVQRCTFPVRDLLACLPEGRMVVVADTTRSIPPVLPNSTTLLDSSCTPVATDSTRALFNFSLDSCGTTMTVEGNFLLYENQIRYMQTFLPKEDPLIHVDSPYRLTLQCRYPLNNTRTLTLHPLRNATIHRPSLPWKQT</sequence>
<name>A0A3B4CQ57_PYGNA</name>
<dbReference type="Pfam" id="PF26562">
    <property type="entry name" value="Ig-like"/>
    <property type="match status" value="1"/>
</dbReference>
<dbReference type="PANTHER" id="PTHR47130:SF1">
    <property type="entry name" value="ZP DOMAIN-CONTAINING PROTEIN"/>
    <property type="match status" value="1"/>
</dbReference>
<evidence type="ECO:0000313" key="4">
    <source>
        <dbReference type="Proteomes" id="UP001501920"/>
    </source>
</evidence>
<reference evidence="3" key="3">
    <citation type="submission" date="2025-09" db="UniProtKB">
        <authorList>
            <consortium name="Ensembl"/>
        </authorList>
    </citation>
    <scope>IDENTIFICATION</scope>
</reference>
<proteinExistence type="predicted"/>